<dbReference type="InterPro" id="IPR050613">
    <property type="entry name" value="Sec_Metabolite_Reg"/>
</dbReference>
<feature type="domain" description="Zn(2)-C6 fungal-type" evidence="4">
    <location>
        <begin position="19"/>
        <end position="50"/>
    </location>
</feature>
<dbReference type="CDD" id="cd00067">
    <property type="entry name" value="GAL4"/>
    <property type="match status" value="1"/>
</dbReference>
<dbReference type="HOGENOM" id="CLU_013987_2_1_1"/>
<dbReference type="Pfam" id="PF00172">
    <property type="entry name" value="Zn_clus"/>
    <property type="match status" value="1"/>
</dbReference>
<dbReference type="Gene3D" id="4.10.240.10">
    <property type="entry name" value="Zn(2)-C6 fungal-type DNA-binding domain"/>
    <property type="match status" value="1"/>
</dbReference>
<feature type="coiled-coil region" evidence="3">
    <location>
        <begin position="66"/>
        <end position="100"/>
    </location>
</feature>
<evidence type="ECO:0000256" key="3">
    <source>
        <dbReference type="SAM" id="Coils"/>
    </source>
</evidence>
<dbReference type="Proteomes" id="UP000029867">
    <property type="component" value="Unassembled WGS sequence"/>
</dbReference>
<proteinExistence type="predicted"/>
<dbReference type="EMBL" id="JQFK01000005">
    <property type="protein sequence ID" value="KGK39929.1"/>
    <property type="molecule type" value="Genomic_DNA"/>
</dbReference>
<dbReference type="GO" id="GO:0008270">
    <property type="term" value="F:zinc ion binding"/>
    <property type="evidence" value="ECO:0007669"/>
    <property type="project" value="InterPro"/>
</dbReference>
<evidence type="ECO:0000313" key="5">
    <source>
        <dbReference type="EMBL" id="KGK39929.1"/>
    </source>
</evidence>
<dbReference type="PROSITE" id="PS00463">
    <property type="entry name" value="ZN2_CY6_FUNGAL_1"/>
    <property type="match status" value="1"/>
</dbReference>
<dbReference type="CDD" id="cd12148">
    <property type="entry name" value="fungal_TF_MHR"/>
    <property type="match status" value="1"/>
</dbReference>
<accession>A0A099P6S3</accession>
<comment type="subcellular location">
    <subcellularLocation>
        <location evidence="1">Nucleus</location>
    </subcellularLocation>
</comment>
<name>A0A099P6S3_PICKU</name>
<evidence type="ECO:0000259" key="4">
    <source>
        <dbReference type="PROSITE" id="PS50048"/>
    </source>
</evidence>
<dbReference type="InterPro" id="IPR036864">
    <property type="entry name" value="Zn2-C6_fun-type_DNA-bd_sf"/>
</dbReference>
<organism evidence="5 6">
    <name type="scientific">Pichia kudriavzevii</name>
    <name type="common">Yeast</name>
    <name type="synonym">Issatchenkia orientalis</name>
    <dbReference type="NCBI Taxonomy" id="4909"/>
    <lineage>
        <taxon>Eukaryota</taxon>
        <taxon>Fungi</taxon>
        <taxon>Dikarya</taxon>
        <taxon>Ascomycota</taxon>
        <taxon>Saccharomycotina</taxon>
        <taxon>Pichiomycetes</taxon>
        <taxon>Pichiales</taxon>
        <taxon>Pichiaceae</taxon>
        <taxon>Pichia</taxon>
    </lineage>
</organism>
<keyword evidence="2" id="KW-0539">Nucleus</keyword>
<dbReference type="eggNOG" id="ENOG502S128">
    <property type="taxonomic scope" value="Eukaryota"/>
</dbReference>
<dbReference type="InterPro" id="IPR001138">
    <property type="entry name" value="Zn2Cys6_DnaBD"/>
</dbReference>
<protein>
    <recommendedName>
        <fullName evidence="4">Zn(2)-C6 fungal-type domain-containing protein</fullName>
    </recommendedName>
</protein>
<dbReference type="SMART" id="SM00066">
    <property type="entry name" value="GAL4"/>
    <property type="match status" value="1"/>
</dbReference>
<dbReference type="PROSITE" id="PS50048">
    <property type="entry name" value="ZN2_CY6_FUNGAL_2"/>
    <property type="match status" value="1"/>
</dbReference>
<dbReference type="GO" id="GO:0000981">
    <property type="term" value="F:DNA-binding transcription factor activity, RNA polymerase II-specific"/>
    <property type="evidence" value="ECO:0007669"/>
    <property type="project" value="InterPro"/>
</dbReference>
<evidence type="ECO:0000256" key="1">
    <source>
        <dbReference type="ARBA" id="ARBA00004123"/>
    </source>
</evidence>
<dbReference type="PANTHER" id="PTHR31001">
    <property type="entry name" value="UNCHARACTERIZED TRANSCRIPTIONAL REGULATORY PROTEIN"/>
    <property type="match status" value="1"/>
</dbReference>
<dbReference type="VEuPathDB" id="FungiDB:C5L36_0A02010"/>
<dbReference type="GO" id="GO:0005634">
    <property type="term" value="C:nucleus"/>
    <property type="evidence" value="ECO:0007669"/>
    <property type="project" value="UniProtKB-SubCell"/>
</dbReference>
<evidence type="ECO:0000256" key="2">
    <source>
        <dbReference type="ARBA" id="ARBA00023242"/>
    </source>
</evidence>
<evidence type="ECO:0000313" key="6">
    <source>
        <dbReference type="Proteomes" id="UP000029867"/>
    </source>
</evidence>
<reference evidence="6" key="1">
    <citation type="journal article" date="2014" name="Microb. Cell Fact.">
        <title>Exploiting Issatchenkia orientalis SD108 for succinic acid production.</title>
        <authorList>
            <person name="Xiao H."/>
            <person name="Shao Z."/>
            <person name="Jiang Y."/>
            <person name="Dole S."/>
            <person name="Zhao H."/>
        </authorList>
    </citation>
    <scope>NUCLEOTIDE SEQUENCE [LARGE SCALE GENOMIC DNA]</scope>
    <source>
        <strain evidence="6">SD108</strain>
    </source>
</reference>
<sequence>MDKKHAKQNIRKSIRWGKSCSNCRRRKVKCNFEIPCDRCITRNQAQTCTRDPMIFDGMLVKNEERELKFSRENETLKNKIKELQDTIQKLVNNKESLKSLQPNEGNDTRRSKFVLVEHFQFVEKESLVIDPMFSKDWGSYSTTISKLKRSFDRGFISETQSDMDIQAGYDTEDWLALKHSDYSSYKGEDLKSKCWQFELDKIQNLTKKDCDILINSGLNIIYLYPIIDRQKFMCKYNSYWKRTGIEEQHLSEKYCKSSDTYLFLSLMYSLLCLGIYQTNENEKSLLSFTSEDWEIYPKAMFGSSLEALYRGRFMTHPRIESIQTINIHRILLGLLSGKTLSNNLLCVSFYLSYKLGLHYSCDSIARNNMWTLLTFDWYDDHDRYPLSNMSTYTSFTPPSKWLDEGKSIIDWSTYFLNFQIRVSSLKRSFYYEQSKSTLKALKRANLELESFLEEVSEEIKRNCIMKHPNMPNESLQQIRFHTMLITYHEILIVNCRMSTFLTYNEWTKNNRHVCLNSATYILRLFVSQNMHLHHKAYFSICDISTFAAIFLIIDSMYFISQTDFVEKYQPLIKKTISVLYSFSSPVRGATRGIYVIKKMMLLCQQEFSSGQKKVCHLLSNSTPKILSDYNMKSGIHFKKKLPQPCNKVIENDSSSNTLTDISNIDRTHNQRIAKSTELPNPIMEILEDRGWTNFINSIDDLALSFDVNN</sequence>
<dbReference type="AlphaFoldDB" id="A0A099P6S3"/>
<keyword evidence="3" id="KW-0175">Coiled coil</keyword>
<dbReference type="SUPFAM" id="SSF57701">
    <property type="entry name" value="Zn2/Cys6 DNA-binding domain"/>
    <property type="match status" value="1"/>
</dbReference>
<comment type="caution">
    <text evidence="5">The sequence shown here is derived from an EMBL/GenBank/DDBJ whole genome shotgun (WGS) entry which is preliminary data.</text>
</comment>
<gene>
    <name evidence="5" type="ORF">JL09_g874</name>
</gene>